<name>A0A8J2J4N3_9HEXA</name>
<evidence type="ECO:0000313" key="3">
    <source>
        <dbReference type="Proteomes" id="UP000708208"/>
    </source>
</evidence>
<comment type="caution">
    <text evidence="2">The sequence shown here is derived from an EMBL/GenBank/DDBJ whole genome shotgun (WGS) entry which is preliminary data.</text>
</comment>
<feature type="non-terminal residue" evidence="2">
    <location>
        <position position="1"/>
    </location>
</feature>
<reference evidence="2" key="1">
    <citation type="submission" date="2021-06" db="EMBL/GenBank/DDBJ databases">
        <authorList>
            <person name="Hodson N. C."/>
            <person name="Mongue J. A."/>
            <person name="Jaron S. K."/>
        </authorList>
    </citation>
    <scope>NUCLEOTIDE SEQUENCE</scope>
</reference>
<protein>
    <submittedName>
        <fullName evidence="2">Uncharacterized protein</fullName>
    </submittedName>
</protein>
<gene>
    <name evidence="2" type="ORF">AFUS01_LOCUS3907</name>
</gene>
<feature type="compositionally biased region" description="Basic and acidic residues" evidence="1">
    <location>
        <begin position="11"/>
        <end position="22"/>
    </location>
</feature>
<keyword evidence="3" id="KW-1185">Reference proteome</keyword>
<proteinExistence type="predicted"/>
<dbReference type="AlphaFoldDB" id="A0A8J2J4N3"/>
<sequence>EDQEEDQDEDRMDRVEVNDGDK</sequence>
<organism evidence="2 3">
    <name type="scientific">Allacma fusca</name>
    <dbReference type="NCBI Taxonomy" id="39272"/>
    <lineage>
        <taxon>Eukaryota</taxon>
        <taxon>Metazoa</taxon>
        <taxon>Ecdysozoa</taxon>
        <taxon>Arthropoda</taxon>
        <taxon>Hexapoda</taxon>
        <taxon>Collembola</taxon>
        <taxon>Symphypleona</taxon>
        <taxon>Sminthuridae</taxon>
        <taxon>Allacma</taxon>
    </lineage>
</organism>
<evidence type="ECO:0000313" key="2">
    <source>
        <dbReference type="EMBL" id="CAG7696024.1"/>
    </source>
</evidence>
<accession>A0A8J2J4N3</accession>
<feature type="compositionally biased region" description="Acidic residues" evidence="1">
    <location>
        <begin position="1"/>
        <end position="10"/>
    </location>
</feature>
<dbReference type="EMBL" id="CAJVCH010024020">
    <property type="protein sequence ID" value="CAG7696024.1"/>
    <property type="molecule type" value="Genomic_DNA"/>
</dbReference>
<evidence type="ECO:0000256" key="1">
    <source>
        <dbReference type="SAM" id="MobiDB-lite"/>
    </source>
</evidence>
<feature type="region of interest" description="Disordered" evidence="1">
    <location>
        <begin position="1"/>
        <end position="22"/>
    </location>
</feature>
<dbReference type="Proteomes" id="UP000708208">
    <property type="component" value="Unassembled WGS sequence"/>
</dbReference>